<proteinExistence type="predicted"/>
<feature type="region of interest" description="Disordered" evidence="1">
    <location>
        <begin position="1"/>
        <end position="51"/>
    </location>
</feature>
<keyword evidence="2" id="KW-0812">Transmembrane</keyword>
<reference evidence="3" key="1">
    <citation type="journal article" date="2021" name="PeerJ">
        <title>Extensive microbial diversity within the chicken gut microbiome revealed by metagenomics and culture.</title>
        <authorList>
            <person name="Gilroy R."/>
            <person name="Ravi A."/>
            <person name="Getino M."/>
            <person name="Pursley I."/>
            <person name="Horton D.L."/>
            <person name="Alikhan N.F."/>
            <person name="Baker D."/>
            <person name="Gharbi K."/>
            <person name="Hall N."/>
            <person name="Watson M."/>
            <person name="Adriaenssens E.M."/>
            <person name="Foster-Nyarko E."/>
            <person name="Jarju S."/>
            <person name="Secka A."/>
            <person name="Antonio M."/>
            <person name="Oren A."/>
            <person name="Chaudhuri R.R."/>
            <person name="La Ragione R."/>
            <person name="Hildebrand F."/>
            <person name="Pallen M.J."/>
        </authorList>
    </citation>
    <scope>NUCLEOTIDE SEQUENCE</scope>
    <source>
        <strain evidence="3">CHK124-7917</strain>
    </source>
</reference>
<dbReference type="RefSeq" id="WP_274959293.1">
    <property type="nucleotide sequence ID" value="NZ_CAUWLO010000001.1"/>
</dbReference>
<evidence type="ECO:0000256" key="1">
    <source>
        <dbReference type="SAM" id="MobiDB-lite"/>
    </source>
</evidence>
<dbReference type="Proteomes" id="UP000697330">
    <property type="component" value="Unassembled WGS sequence"/>
</dbReference>
<organism evidence="3 4">
    <name type="scientific">Thermophilibacter provencensis</name>
    <dbReference type="NCBI Taxonomy" id="1852386"/>
    <lineage>
        <taxon>Bacteria</taxon>
        <taxon>Bacillati</taxon>
        <taxon>Actinomycetota</taxon>
        <taxon>Coriobacteriia</taxon>
        <taxon>Coriobacteriales</taxon>
        <taxon>Atopobiaceae</taxon>
        <taxon>Thermophilibacter</taxon>
    </lineage>
</organism>
<evidence type="ECO:0000256" key="2">
    <source>
        <dbReference type="SAM" id="Phobius"/>
    </source>
</evidence>
<keyword evidence="2" id="KW-1133">Transmembrane helix</keyword>
<feature type="transmembrane region" description="Helical" evidence="2">
    <location>
        <begin position="119"/>
        <end position="140"/>
    </location>
</feature>
<keyword evidence="2" id="KW-0472">Membrane</keyword>
<feature type="compositionally biased region" description="Acidic residues" evidence="1">
    <location>
        <begin position="1"/>
        <end position="11"/>
    </location>
</feature>
<gene>
    <name evidence="3" type="ORF">K8U72_07145</name>
</gene>
<sequence>MTNDNECDDLADVIGEPSGATQKAPERVARTPYVRQRPAHRSVEPIDDFANEEDEPAQIAHDSGYTIGGGAFSGRGYRRSRADGQQLRRDLHYGQYLEIPKGRRDIFVSRERKTRIKTAIALIVVLFVLAVVVYFLWGYMQTNWGATS</sequence>
<accession>A0A921GEY5</accession>
<evidence type="ECO:0000313" key="4">
    <source>
        <dbReference type="Proteomes" id="UP000697330"/>
    </source>
</evidence>
<protein>
    <submittedName>
        <fullName evidence="3">Uncharacterized protein</fullName>
    </submittedName>
</protein>
<dbReference type="AlphaFoldDB" id="A0A921GEY5"/>
<comment type="caution">
    <text evidence="3">The sequence shown here is derived from an EMBL/GenBank/DDBJ whole genome shotgun (WGS) entry which is preliminary data.</text>
</comment>
<reference evidence="3" key="2">
    <citation type="submission" date="2021-09" db="EMBL/GenBank/DDBJ databases">
        <authorList>
            <person name="Gilroy R."/>
        </authorList>
    </citation>
    <scope>NUCLEOTIDE SEQUENCE</scope>
    <source>
        <strain evidence="3">CHK124-7917</strain>
    </source>
</reference>
<evidence type="ECO:0000313" key="3">
    <source>
        <dbReference type="EMBL" id="HJF45540.1"/>
    </source>
</evidence>
<dbReference type="EMBL" id="DYWQ01000104">
    <property type="protein sequence ID" value="HJF45540.1"/>
    <property type="molecule type" value="Genomic_DNA"/>
</dbReference>
<name>A0A921GEY5_9ACTN</name>